<feature type="compositionally biased region" description="Basic and acidic residues" evidence="1">
    <location>
        <begin position="492"/>
        <end position="501"/>
    </location>
</feature>
<evidence type="ECO:0000256" key="1">
    <source>
        <dbReference type="SAM" id="MobiDB-lite"/>
    </source>
</evidence>
<comment type="caution">
    <text evidence="2">The sequence shown here is derived from an EMBL/GenBank/DDBJ whole genome shotgun (WGS) entry which is preliminary data.</text>
</comment>
<feature type="region of interest" description="Disordered" evidence="1">
    <location>
        <begin position="570"/>
        <end position="606"/>
    </location>
</feature>
<accession>A0A9P4R0L0</accession>
<feature type="compositionally biased region" description="Low complexity" evidence="1">
    <location>
        <begin position="240"/>
        <end position="257"/>
    </location>
</feature>
<reference evidence="2" key="1">
    <citation type="journal article" date="2020" name="Stud. Mycol.">
        <title>101 Dothideomycetes genomes: a test case for predicting lifestyles and emergence of pathogens.</title>
        <authorList>
            <person name="Haridas S."/>
            <person name="Albert R."/>
            <person name="Binder M."/>
            <person name="Bloem J."/>
            <person name="Labutti K."/>
            <person name="Salamov A."/>
            <person name="Andreopoulos B."/>
            <person name="Baker S."/>
            <person name="Barry K."/>
            <person name="Bills G."/>
            <person name="Bluhm B."/>
            <person name="Cannon C."/>
            <person name="Castanera R."/>
            <person name="Culley D."/>
            <person name="Daum C."/>
            <person name="Ezra D."/>
            <person name="Gonzalez J."/>
            <person name="Henrissat B."/>
            <person name="Kuo A."/>
            <person name="Liang C."/>
            <person name="Lipzen A."/>
            <person name="Lutzoni F."/>
            <person name="Magnuson J."/>
            <person name="Mondo S."/>
            <person name="Nolan M."/>
            <person name="Ohm R."/>
            <person name="Pangilinan J."/>
            <person name="Park H.-J."/>
            <person name="Ramirez L."/>
            <person name="Alfaro M."/>
            <person name="Sun H."/>
            <person name="Tritt A."/>
            <person name="Yoshinaga Y."/>
            <person name="Zwiers L.-H."/>
            <person name="Turgeon B."/>
            <person name="Goodwin S."/>
            <person name="Spatafora J."/>
            <person name="Crous P."/>
            <person name="Grigoriev I."/>
        </authorList>
    </citation>
    <scope>NUCLEOTIDE SEQUENCE</scope>
    <source>
        <strain evidence="2">CBS 125425</strain>
    </source>
</reference>
<protein>
    <submittedName>
        <fullName evidence="2">Uncharacterized protein</fullName>
    </submittedName>
</protein>
<feature type="region of interest" description="Disordered" evidence="1">
    <location>
        <begin position="622"/>
        <end position="647"/>
    </location>
</feature>
<dbReference type="AlphaFoldDB" id="A0A9P4R0L0"/>
<sequence>MKHLLGKTRYPNPKDSIGDLVTIDYTSSYWWDKSLSCWDATGPALAEFEELEPYIKQELDQSCRETTRRIIAAVYMIGKSQSTARPVIVLACTHRPSAEEAKKILKKSRILAEHPWFKVYIMPTLPTGKLRAVTIGGGPMAHVLDALISRDVSFDRQRPIRSLGWAIFIKHSATTARQATANVVHNGFDFFYLTAAHVFFPEASSHEDFVGWEDFKFNLDSESETEDGEFEILSQHSVTSPESENSSQVASSSRSLETSVISRHASADRFLSPEHEISKPQHPLEGIRPVGLESFIELTAFAGLDTMSILGEVTAVSVEQDWALISVTDTKVLDYLRKEYPPTTTYTSHGFITGSLSASGILMQIPNSKSFQSVYQFTHRDPLQMGDCGSFVFDKDRQELYGIVIAGSDNSNVGWMMAAQPVVQEISEIMKWQLVQWPLPKVSTPSSAFSNPIFRNVAEDVEGSPRDATPPLNSYSSRSFYARVQAGYRDHQTLSQSHRETFPSAYAYPPKPTSGSSSTSQERFHRVSPSDFLAHKTSSAISHYPPSIIRYLEQNSDLIDAGYEAGTEARRLHQHTPRHGDTRATSAESRNKRPLSTIDDESIDTGDSSETISLVLRKLSSHPLYMEPGPPKSRDESLASSSNSKGGWFLGVTELRKLYGAGWISPSQVNGER</sequence>
<evidence type="ECO:0000313" key="3">
    <source>
        <dbReference type="Proteomes" id="UP000799444"/>
    </source>
</evidence>
<keyword evidence="3" id="KW-1185">Reference proteome</keyword>
<feature type="region of interest" description="Disordered" evidence="1">
    <location>
        <begin position="235"/>
        <end position="257"/>
    </location>
</feature>
<name>A0A9P4R0L0_9PLEO</name>
<dbReference type="Proteomes" id="UP000799444">
    <property type="component" value="Unassembled WGS sequence"/>
</dbReference>
<dbReference type="OrthoDB" id="3559580at2759"/>
<evidence type="ECO:0000313" key="2">
    <source>
        <dbReference type="EMBL" id="KAF2734546.1"/>
    </source>
</evidence>
<organism evidence="2 3">
    <name type="scientific">Polyplosphaeria fusca</name>
    <dbReference type="NCBI Taxonomy" id="682080"/>
    <lineage>
        <taxon>Eukaryota</taxon>
        <taxon>Fungi</taxon>
        <taxon>Dikarya</taxon>
        <taxon>Ascomycota</taxon>
        <taxon>Pezizomycotina</taxon>
        <taxon>Dothideomycetes</taxon>
        <taxon>Pleosporomycetidae</taxon>
        <taxon>Pleosporales</taxon>
        <taxon>Tetraplosphaeriaceae</taxon>
        <taxon>Polyplosphaeria</taxon>
    </lineage>
</organism>
<proteinExistence type="predicted"/>
<feature type="region of interest" description="Disordered" evidence="1">
    <location>
        <begin position="492"/>
        <end position="528"/>
    </location>
</feature>
<gene>
    <name evidence="2" type="ORF">EJ04DRAFT_576804</name>
</gene>
<dbReference type="EMBL" id="ML996146">
    <property type="protein sequence ID" value="KAF2734546.1"/>
    <property type="molecule type" value="Genomic_DNA"/>
</dbReference>